<dbReference type="RefSeq" id="WP_156041408.1">
    <property type="nucleotide sequence ID" value="NZ_ASRX01000072.1"/>
</dbReference>
<organism evidence="2 3">
    <name type="scientific">Chondromyces apiculatus DSM 436</name>
    <dbReference type="NCBI Taxonomy" id="1192034"/>
    <lineage>
        <taxon>Bacteria</taxon>
        <taxon>Pseudomonadati</taxon>
        <taxon>Myxococcota</taxon>
        <taxon>Polyangia</taxon>
        <taxon>Polyangiales</taxon>
        <taxon>Polyangiaceae</taxon>
        <taxon>Chondromyces</taxon>
    </lineage>
</organism>
<keyword evidence="3" id="KW-1185">Reference proteome</keyword>
<protein>
    <recommendedName>
        <fullName evidence="4">Antitoxin Xre/MbcA/ParS-like toxin-binding domain-containing protein</fullName>
    </recommendedName>
</protein>
<sequence length="234" mass="25225">MPMTKDSSAVTSESGDLDASSGVENELSVFAEKLVAKHLGKVERTPHQAKILTRNLARSLDAVTQIVTELKFEELIKMDSQPSAAMAVLTAFRQPSAGRTFQDPLAPARARAVEGVKEILAAEGGTLQVEEAATQLGITPAELEQRRAAGKVLGVELEPEGYGYPSWQFIGPHMLLGIEEIMPLLADDPPLAQMRFFLTSNPRLQGKSPLQMLRHGAVDKVRKAALVFGEQGAA</sequence>
<feature type="region of interest" description="Disordered" evidence="1">
    <location>
        <begin position="1"/>
        <end position="21"/>
    </location>
</feature>
<reference evidence="2 3" key="1">
    <citation type="submission" date="2013-05" db="EMBL/GenBank/DDBJ databases">
        <title>Genome assembly of Chondromyces apiculatus DSM 436.</title>
        <authorList>
            <person name="Sharma G."/>
            <person name="Khatri I."/>
            <person name="Kaur C."/>
            <person name="Mayilraj S."/>
            <person name="Subramanian S."/>
        </authorList>
    </citation>
    <scope>NUCLEOTIDE SEQUENCE [LARGE SCALE GENOMIC DNA]</scope>
    <source>
        <strain evidence="2 3">DSM 436</strain>
    </source>
</reference>
<evidence type="ECO:0000313" key="2">
    <source>
        <dbReference type="EMBL" id="EYF01764.1"/>
    </source>
</evidence>
<dbReference type="EMBL" id="ASRX01000072">
    <property type="protein sequence ID" value="EYF01764.1"/>
    <property type="molecule type" value="Genomic_DNA"/>
</dbReference>
<evidence type="ECO:0008006" key="4">
    <source>
        <dbReference type="Google" id="ProtNLM"/>
    </source>
</evidence>
<dbReference type="Proteomes" id="UP000019678">
    <property type="component" value="Unassembled WGS sequence"/>
</dbReference>
<gene>
    <name evidence="2" type="ORF">CAP_7830</name>
</gene>
<dbReference type="eggNOG" id="ENOG50326SN">
    <property type="taxonomic scope" value="Bacteria"/>
</dbReference>
<dbReference type="STRING" id="1192034.CAP_7830"/>
<dbReference type="AlphaFoldDB" id="A0A017SXP3"/>
<feature type="compositionally biased region" description="Polar residues" evidence="1">
    <location>
        <begin position="1"/>
        <end position="14"/>
    </location>
</feature>
<dbReference type="OrthoDB" id="8092972at2"/>
<comment type="caution">
    <text evidence="2">The sequence shown here is derived from an EMBL/GenBank/DDBJ whole genome shotgun (WGS) entry which is preliminary data.</text>
</comment>
<proteinExistence type="predicted"/>
<name>A0A017SXP3_9BACT</name>
<accession>A0A017SXP3</accession>
<evidence type="ECO:0000313" key="3">
    <source>
        <dbReference type="Proteomes" id="UP000019678"/>
    </source>
</evidence>
<evidence type="ECO:0000256" key="1">
    <source>
        <dbReference type="SAM" id="MobiDB-lite"/>
    </source>
</evidence>